<evidence type="ECO:0000313" key="1">
    <source>
        <dbReference type="EMBL" id="RXS76216.1"/>
    </source>
</evidence>
<keyword evidence="2" id="KW-1185">Reference proteome</keyword>
<dbReference type="Proteomes" id="UP000290106">
    <property type="component" value="Unassembled WGS sequence"/>
</dbReference>
<dbReference type="AlphaFoldDB" id="A0A4Q1RKB7"/>
<protein>
    <submittedName>
        <fullName evidence="1">Uncharacterized protein</fullName>
    </submittedName>
</protein>
<comment type="caution">
    <text evidence="1">The sequence shown here is derived from an EMBL/GenBank/DDBJ whole genome shotgun (WGS) entry which is preliminary data.</text>
</comment>
<dbReference type="RefSeq" id="WP_129258790.1">
    <property type="nucleotide sequence ID" value="NZ_SDKC01000001.1"/>
</dbReference>
<accession>A0A4Q1RKB7</accession>
<sequence length="79" mass="9505">MDKILKAVDVSVWFDHKGGFRPSRCHMGSQILDLHVLQEIVEEDTIRYICKCDDDDDWEYSYKTFVFIKKDLRWYVSVQ</sequence>
<reference evidence="1 2" key="1">
    <citation type="submission" date="2019-01" db="EMBL/GenBank/DDBJ databases">
        <title>Blautia sp. nov. KGMB01111 isolated human feces.</title>
        <authorList>
            <person name="Park J.-E."/>
            <person name="Kim J.-S."/>
            <person name="Park S.-H."/>
        </authorList>
    </citation>
    <scope>NUCLEOTIDE SEQUENCE [LARGE SCALE GENOMIC DNA]</scope>
    <source>
        <strain evidence="1 2">KGMB01111</strain>
    </source>
</reference>
<evidence type="ECO:0000313" key="2">
    <source>
        <dbReference type="Proteomes" id="UP000290106"/>
    </source>
</evidence>
<gene>
    <name evidence="1" type="ORF">ETP43_14090</name>
</gene>
<name>A0A4Q1RKB7_9FIRM</name>
<dbReference type="EMBL" id="SDKC01000001">
    <property type="protein sequence ID" value="RXS76216.1"/>
    <property type="molecule type" value="Genomic_DNA"/>
</dbReference>
<organism evidence="1 2">
    <name type="scientific">Blautia faecicola</name>
    <dbReference type="NCBI Taxonomy" id="2509240"/>
    <lineage>
        <taxon>Bacteria</taxon>
        <taxon>Bacillati</taxon>
        <taxon>Bacillota</taxon>
        <taxon>Clostridia</taxon>
        <taxon>Lachnospirales</taxon>
        <taxon>Lachnospiraceae</taxon>
        <taxon>Blautia</taxon>
    </lineage>
</organism>
<proteinExistence type="predicted"/>